<evidence type="ECO:0000313" key="2">
    <source>
        <dbReference type="Proteomes" id="UP000023152"/>
    </source>
</evidence>
<proteinExistence type="predicted"/>
<dbReference type="Proteomes" id="UP000023152">
    <property type="component" value="Unassembled WGS sequence"/>
</dbReference>
<comment type="caution">
    <text evidence="1">The sequence shown here is derived from an EMBL/GenBank/DDBJ whole genome shotgun (WGS) entry which is preliminary data.</text>
</comment>
<protein>
    <submittedName>
        <fullName evidence="1">Uncharacterized protein</fullName>
    </submittedName>
</protein>
<name>X6MIC6_RETFI</name>
<organism evidence="1 2">
    <name type="scientific">Reticulomyxa filosa</name>
    <dbReference type="NCBI Taxonomy" id="46433"/>
    <lineage>
        <taxon>Eukaryota</taxon>
        <taxon>Sar</taxon>
        <taxon>Rhizaria</taxon>
        <taxon>Retaria</taxon>
        <taxon>Foraminifera</taxon>
        <taxon>Monothalamids</taxon>
        <taxon>Reticulomyxidae</taxon>
        <taxon>Reticulomyxa</taxon>
    </lineage>
</organism>
<dbReference type="AlphaFoldDB" id="X6MIC6"/>
<keyword evidence="2" id="KW-1185">Reference proteome</keyword>
<accession>X6MIC6</accession>
<gene>
    <name evidence="1" type="ORF">RFI_23734</name>
</gene>
<reference evidence="1 2" key="1">
    <citation type="journal article" date="2013" name="Curr. Biol.">
        <title>The Genome of the Foraminiferan Reticulomyxa filosa.</title>
        <authorList>
            <person name="Glockner G."/>
            <person name="Hulsmann N."/>
            <person name="Schleicher M."/>
            <person name="Noegel A.A."/>
            <person name="Eichinger L."/>
            <person name="Gallinger C."/>
            <person name="Pawlowski J."/>
            <person name="Sierra R."/>
            <person name="Euteneuer U."/>
            <person name="Pillet L."/>
            <person name="Moustafa A."/>
            <person name="Platzer M."/>
            <person name="Groth M."/>
            <person name="Szafranski K."/>
            <person name="Schliwa M."/>
        </authorList>
    </citation>
    <scope>NUCLEOTIDE SEQUENCE [LARGE SCALE GENOMIC DNA]</scope>
</reference>
<evidence type="ECO:0000313" key="1">
    <source>
        <dbReference type="EMBL" id="ETO13634.1"/>
    </source>
</evidence>
<sequence length="205" mass="23494">MFSTWNKSYISNEFAKELTGLVIKTSQSNSTSGLFFLNATRPPFAFFLGGGGNVLRVYSASRMRPDVELSAAEFESSERLSDKWILPLQVIHDVTNKLQVFHRDLDGESASYLNIKKENLQNLKMHRNQMKAKSLGECGKSKTYILRPRFGQLIYFELEFTNPWNCKKTFLIKVLDPLFSSEDSVSGKIEFVYISFFLYVVGKIK</sequence>
<dbReference type="EMBL" id="ASPP01020487">
    <property type="protein sequence ID" value="ETO13634.1"/>
    <property type="molecule type" value="Genomic_DNA"/>
</dbReference>